<dbReference type="EMBL" id="LGUT01000881">
    <property type="protein sequence ID" value="KOG90121.1"/>
    <property type="molecule type" value="Genomic_DNA"/>
</dbReference>
<keyword evidence="1" id="KW-0418">Kinase</keyword>
<dbReference type="InterPro" id="IPR003594">
    <property type="entry name" value="HATPase_dom"/>
</dbReference>
<keyword evidence="1" id="KW-0723">Serine/threonine-protein kinase</keyword>
<dbReference type="PANTHER" id="PTHR35526">
    <property type="entry name" value="ANTI-SIGMA-F FACTOR RSBW-RELATED"/>
    <property type="match status" value="1"/>
</dbReference>
<reference evidence="3 4" key="1">
    <citation type="submission" date="2015-07" db="EMBL/GenBank/DDBJ databases">
        <authorList>
            <person name="Ju K.-S."/>
            <person name="Doroghazi J.R."/>
            <person name="Metcalf W.W."/>
        </authorList>
    </citation>
    <scope>NUCLEOTIDE SEQUENCE [LARGE SCALE GENOMIC DNA]</scope>
    <source>
        <strain evidence="3 4">NRRL B-3589</strain>
    </source>
</reference>
<comment type="caution">
    <text evidence="3">The sequence shown here is derived from an EMBL/GenBank/DDBJ whole genome shotgun (WGS) entry which is preliminary data.</text>
</comment>
<protein>
    <recommendedName>
        <fullName evidence="2">Histidine kinase/HSP90-like ATPase domain-containing protein</fullName>
    </recommendedName>
</protein>
<name>A0ABR5J9K0_9ACTN</name>
<evidence type="ECO:0000313" key="4">
    <source>
        <dbReference type="Proteomes" id="UP000037020"/>
    </source>
</evidence>
<evidence type="ECO:0000313" key="3">
    <source>
        <dbReference type="EMBL" id="KOG90121.1"/>
    </source>
</evidence>
<proteinExistence type="predicted"/>
<organism evidence="3 4">
    <name type="scientific">Streptomyces varsoviensis</name>
    <dbReference type="NCBI Taxonomy" id="67373"/>
    <lineage>
        <taxon>Bacteria</taxon>
        <taxon>Bacillati</taxon>
        <taxon>Actinomycetota</taxon>
        <taxon>Actinomycetes</taxon>
        <taxon>Kitasatosporales</taxon>
        <taxon>Streptomycetaceae</taxon>
        <taxon>Streptomyces</taxon>
    </lineage>
</organism>
<accession>A0ABR5J9K0</accession>
<dbReference type="Proteomes" id="UP000037020">
    <property type="component" value="Unassembled WGS sequence"/>
</dbReference>
<dbReference type="CDD" id="cd16936">
    <property type="entry name" value="HATPase_RsbW-like"/>
    <property type="match status" value="1"/>
</dbReference>
<keyword evidence="4" id="KW-1185">Reference proteome</keyword>
<gene>
    <name evidence="3" type="ORF">ADK38_10450</name>
</gene>
<keyword evidence="1" id="KW-0808">Transferase</keyword>
<feature type="non-terminal residue" evidence="3">
    <location>
        <position position="1"/>
    </location>
</feature>
<evidence type="ECO:0000259" key="2">
    <source>
        <dbReference type="Pfam" id="PF13581"/>
    </source>
</evidence>
<evidence type="ECO:0000256" key="1">
    <source>
        <dbReference type="ARBA" id="ARBA00022527"/>
    </source>
</evidence>
<sequence length="119" mass="13491">EMVADQMRRWGLEGRVEDARLVATELVGNVRHTGDKHFRLTMRRRPEAIMIEVRDFSSVLVNFPEPATDLTALGDLRELAEHGRGLSCVRSFADGVGVRPVRNGKIVWAKLRYPHACRP</sequence>
<feature type="domain" description="Histidine kinase/HSP90-like ATPase" evidence="2">
    <location>
        <begin position="6"/>
        <end position="109"/>
    </location>
</feature>
<dbReference type="InterPro" id="IPR036890">
    <property type="entry name" value="HATPase_C_sf"/>
</dbReference>
<dbReference type="InterPro" id="IPR050267">
    <property type="entry name" value="Anti-sigma-factor_SerPK"/>
</dbReference>
<dbReference type="PANTHER" id="PTHR35526:SF3">
    <property type="entry name" value="ANTI-SIGMA-F FACTOR RSBW"/>
    <property type="match status" value="1"/>
</dbReference>
<dbReference type="Pfam" id="PF13581">
    <property type="entry name" value="HATPase_c_2"/>
    <property type="match status" value="1"/>
</dbReference>
<dbReference type="SUPFAM" id="SSF55874">
    <property type="entry name" value="ATPase domain of HSP90 chaperone/DNA topoisomerase II/histidine kinase"/>
    <property type="match status" value="1"/>
</dbReference>
<dbReference type="Gene3D" id="3.30.565.10">
    <property type="entry name" value="Histidine kinase-like ATPase, C-terminal domain"/>
    <property type="match status" value="1"/>
</dbReference>